<organism evidence="2 3">
    <name type="scientific">Alienimonas californiensis</name>
    <dbReference type="NCBI Taxonomy" id="2527989"/>
    <lineage>
        <taxon>Bacteria</taxon>
        <taxon>Pseudomonadati</taxon>
        <taxon>Planctomycetota</taxon>
        <taxon>Planctomycetia</taxon>
        <taxon>Planctomycetales</taxon>
        <taxon>Planctomycetaceae</taxon>
        <taxon>Alienimonas</taxon>
    </lineage>
</organism>
<dbReference type="InterPro" id="IPR012296">
    <property type="entry name" value="Nuclease_put_TT1808"/>
</dbReference>
<dbReference type="EMBL" id="CP036265">
    <property type="protein sequence ID" value="QDT15423.1"/>
    <property type="molecule type" value="Genomic_DNA"/>
</dbReference>
<accession>A0A517P7T9</accession>
<dbReference type="OrthoDB" id="275506at2"/>
<name>A0A517P7T9_9PLAN</name>
<dbReference type="PANTHER" id="PTHR47152">
    <property type="entry name" value="SLR2084 PROTEIN-RELATED"/>
    <property type="match status" value="1"/>
</dbReference>
<dbReference type="AlphaFoldDB" id="A0A517P7T9"/>
<dbReference type="RefSeq" id="WP_145358240.1">
    <property type="nucleotide sequence ID" value="NZ_CP036265.1"/>
</dbReference>
<evidence type="ECO:0000313" key="2">
    <source>
        <dbReference type="EMBL" id="QDT15423.1"/>
    </source>
</evidence>
<dbReference type="InterPro" id="IPR011335">
    <property type="entry name" value="Restrct_endonuc-II-like"/>
</dbReference>
<evidence type="ECO:0000313" key="3">
    <source>
        <dbReference type="Proteomes" id="UP000318741"/>
    </source>
</evidence>
<dbReference type="Proteomes" id="UP000318741">
    <property type="component" value="Chromosome"/>
</dbReference>
<dbReference type="KEGG" id="acaf:CA12_15080"/>
<protein>
    <recommendedName>
        <fullName evidence="1">Putative restriction endonuclease domain-containing protein</fullName>
    </recommendedName>
</protein>
<dbReference type="SUPFAM" id="SSF52980">
    <property type="entry name" value="Restriction endonuclease-like"/>
    <property type="match status" value="1"/>
</dbReference>
<evidence type="ECO:0000259" key="1">
    <source>
        <dbReference type="Pfam" id="PF05685"/>
    </source>
</evidence>
<gene>
    <name evidence="2" type="ORF">CA12_15080</name>
</gene>
<proteinExistence type="predicted"/>
<dbReference type="Gene3D" id="3.90.1570.10">
    <property type="entry name" value="tt1808, chain A"/>
    <property type="match status" value="1"/>
</dbReference>
<sequence length="221" mass="24373">MPQLDKRPAPRRPTVLRGVTWDEYVAMRAKPENAHVKLTYDGPAGGLLEIEMPNGSLHESVGWWLGLLIAAFTEERRIAVRGVGSLTQSRADLQRGLESDLCYYVASLPNLRDRNRIDLQAGDPPPDLCVEVDVTSLGVAKLPIYAALGVPEVWVWADETLTVHRRNGDEGYEVAAESGELPGFPVAFAAELIARRDEAEHFDLLKEWRSAVRPGEHGGAN</sequence>
<dbReference type="CDD" id="cd06260">
    <property type="entry name" value="DUF820-like"/>
    <property type="match status" value="1"/>
</dbReference>
<dbReference type="PANTHER" id="PTHR47152:SF2">
    <property type="entry name" value="SLR2084 PROTEIN"/>
    <property type="match status" value="1"/>
</dbReference>
<keyword evidence="3" id="KW-1185">Reference proteome</keyword>
<dbReference type="InterPro" id="IPR008538">
    <property type="entry name" value="Uma2"/>
</dbReference>
<feature type="domain" description="Putative restriction endonuclease" evidence="1">
    <location>
        <begin position="21"/>
        <end position="174"/>
    </location>
</feature>
<reference evidence="2 3" key="1">
    <citation type="submission" date="2019-02" db="EMBL/GenBank/DDBJ databases">
        <title>Deep-cultivation of Planctomycetes and their phenomic and genomic characterization uncovers novel biology.</title>
        <authorList>
            <person name="Wiegand S."/>
            <person name="Jogler M."/>
            <person name="Boedeker C."/>
            <person name="Pinto D."/>
            <person name="Vollmers J."/>
            <person name="Rivas-Marin E."/>
            <person name="Kohn T."/>
            <person name="Peeters S.H."/>
            <person name="Heuer A."/>
            <person name="Rast P."/>
            <person name="Oberbeckmann S."/>
            <person name="Bunk B."/>
            <person name="Jeske O."/>
            <person name="Meyerdierks A."/>
            <person name="Storesund J.E."/>
            <person name="Kallscheuer N."/>
            <person name="Luecker S."/>
            <person name="Lage O.M."/>
            <person name="Pohl T."/>
            <person name="Merkel B.J."/>
            <person name="Hornburger P."/>
            <person name="Mueller R.-W."/>
            <person name="Bruemmer F."/>
            <person name="Labrenz M."/>
            <person name="Spormann A.M."/>
            <person name="Op den Camp H."/>
            <person name="Overmann J."/>
            <person name="Amann R."/>
            <person name="Jetten M.S.M."/>
            <person name="Mascher T."/>
            <person name="Medema M.H."/>
            <person name="Devos D.P."/>
            <person name="Kaster A.-K."/>
            <person name="Ovreas L."/>
            <person name="Rohde M."/>
            <person name="Galperin M.Y."/>
            <person name="Jogler C."/>
        </authorList>
    </citation>
    <scope>NUCLEOTIDE SEQUENCE [LARGE SCALE GENOMIC DNA]</scope>
    <source>
        <strain evidence="2 3">CA12</strain>
    </source>
</reference>
<dbReference type="Pfam" id="PF05685">
    <property type="entry name" value="Uma2"/>
    <property type="match status" value="1"/>
</dbReference>